<dbReference type="FunFam" id="1.25.40.10:FF:000343">
    <property type="entry name" value="Pentatricopeptide repeat-containing protein At3g58590"/>
    <property type="match status" value="1"/>
</dbReference>
<protein>
    <recommendedName>
        <fullName evidence="3">DYW domain-containing protein</fullName>
    </recommendedName>
</protein>
<keyword evidence="5" id="KW-1185">Reference proteome</keyword>
<feature type="repeat" description="PPR" evidence="2">
    <location>
        <begin position="183"/>
        <end position="217"/>
    </location>
</feature>
<dbReference type="Pfam" id="PF13041">
    <property type="entry name" value="PPR_2"/>
    <property type="match status" value="1"/>
</dbReference>
<gene>
    <name evidence="4" type="ORF">H6P81_003584</name>
</gene>
<dbReference type="InterPro" id="IPR046848">
    <property type="entry name" value="E_motif"/>
</dbReference>
<comment type="caution">
    <text evidence="4">The sequence shown here is derived from an EMBL/GenBank/DDBJ whole genome shotgun (WGS) entry which is preliminary data.</text>
</comment>
<dbReference type="FunFam" id="1.25.40.10:FF:000196">
    <property type="entry name" value="Pentatricopeptide repeat-containing protein At4g14850"/>
    <property type="match status" value="1"/>
</dbReference>
<dbReference type="FunFam" id="1.25.40.10:FF:000381">
    <property type="entry name" value="Pentatricopeptide repeat-containing protein"/>
    <property type="match status" value="1"/>
</dbReference>
<dbReference type="Pfam" id="PF20431">
    <property type="entry name" value="E_motif"/>
    <property type="match status" value="1"/>
</dbReference>
<name>A0AAV7FGP3_ARIFI</name>
<dbReference type="InterPro" id="IPR011990">
    <property type="entry name" value="TPR-like_helical_dom_sf"/>
</dbReference>
<dbReference type="NCBIfam" id="TIGR00756">
    <property type="entry name" value="PPR"/>
    <property type="match status" value="5"/>
</dbReference>
<keyword evidence="1" id="KW-0677">Repeat</keyword>
<dbReference type="FunFam" id="1.25.40.10:FF:000031">
    <property type="entry name" value="Pentatricopeptide repeat-containing protein mitochondrial"/>
    <property type="match status" value="1"/>
</dbReference>
<dbReference type="GO" id="GO:0003723">
    <property type="term" value="F:RNA binding"/>
    <property type="evidence" value="ECO:0007669"/>
    <property type="project" value="InterPro"/>
</dbReference>
<evidence type="ECO:0000313" key="4">
    <source>
        <dbReference type="EMBL" id="KAG9459076.1"/>
    </source>
</evidence>
<proteinExistence type="predicted"/>
<organism evidence="4 5">
    <name type="scientific">Aristolochia fimbriata</name>
    <name type="common">White veined hardy Dutchman's pipe vine</name>
    <dbReference type="NCBI Taxonomy" id="158543"/>
    <lineage>
        <taxon>Eukaryota</taxon>
        <taxon>Viridiplantae</taxon>
        <taxon>Streptophyta</taxon>
        <taxon>Embryophyta</taxon>
        <taxon>Tracheophyta</taxon>
        <taxon>Spermatophyta</taxon>
        <taxon>Magnoliopsida</taxon>
        <taxon>Magnoliidae</taxon>
        <taxon>Piperales</taxon>
        <taxon>Aristolochiaceae</taxon>
        <taxon>Aristolochia</taxon>
    </lineage>
</organism>
<feature type="repeat" description="PPR" evidence="2">
    <location>
        <begin position="82"/>
        <end position="116"/>
    </location>
</feature>
<dbReference type="PANTHER" id="PTHR47926">
    <property type="entry name" value="PENTATRICOPEPTIDE REPEAT-CONTAINING PROTEIN"/>
    <property type="match status" value="1"/>
</dbReference>
<dbReference type="SUPFAM" id="SSF81901">
    <property type="entry name" value="HCP-like"/>
    <property type="match status" value="1"/>
</dbReference>
<dbReference type="Pfam" id="PF14432">
    <property type="entry name" value="DYW_deaminase"/>
    <property type="match status" value="1"/>
</dbReference>
<dbReference type="GO" id="GO:0008270">
    <property type="term" value="F:zinc ion binding"/>
    <property type="evidence" value="ECO:0007669"/>
    <property type="project" value="InterPro"/>
</dbReference>
<dbReference type="FunFam" id="1.25.40.10:FF:000366">
    <property type="entry name" value="Pentatricopeptide (PPR) repeat-containing protein"/>
    <property type="match status" value="1"/>
</dbReference>
<dbReference type="InterPro" id="IPR032867">
    <property type="entry name" value="DYW_dom"/>
</dbReference>
<dbReference type="Pfam" id="PF01535">
    <property type="entry name" value="PPR"/>
    <property type="match status" value="8"/>
</dbReference>
<sequence length="696" mass="77972">MKLQKWHLLSSRIFSDTSVLSHVIQFFGQVTQLQKGKQLHAQLICTGYFPSTFITNHLLNMYAKCGQLDYSIHLFNEVPQRNLVTWTALISAFSQNKKYLKALEAFLQMRVCGENPTQFAFSSAIQAATSLGWLVFGKQLHSLSVKSGYDFELYVGSNLGDMYFKCGDLDDACQVFKELPDKDEVSWTAMIDGYTKSGNFVEALKSFRKMQNDGIVVDQYVVCSVLGAYAGLKVVQYGKSLHSYIIKMGFDSDTVVGNALIDMYSKGGDMESASNVLNIELGCFNVISCSSLINGYVEADKLEKALETFLESRRQGIEPNEFTYSSLIKGCATEGILEQGVQFHAQVIKTGFDKDPFVSSVLVDMYGKSGLVDSSNHVFKEISHPTDILWNSLVGVYAQHGLGKEAQQKFYQMVERGVKPNEIMFINLLTACSHAGLVEEGLNYFSSMEKRYGIKPRDEHYSCVIDLLGRAGRLKEVEEFIEEMSFEPNAFGWCSFLGACKTYGDKERGEKAARKLIELEPENSGAHVLLSTIYASAGEWEGVKSMRKLMRDNKVKKLPGYSWVDVGYKTHVFGAEDWCHEEKEKIYEKLESLGKQIREAGYVPNTGSVAGEMEESLKVKHLEHHSERIALAFALIHLPVGKPIIIKKNLRICADCHSAFKGLLVILHCDSNTLSISHSLPVSTFNSKEESPFKKF</sequence>
<dbReference type="AlphaFoldDB" id="A0AAV7FGP3"/>
<evidence type="ECO:0000256" key="2">
    <source>
        <dbReference type="PROSITE-ProRule" id="PRU00708"/>
    </source>
</evidence>
<evidence type="ECO:0000313" key="5">
    <source>
        <dbReference type="Proteomes" id="UP000825729"/>
    </source>
</evidence>
<feature type="repeat" description="PPR" evidence="2">
    <location>
        <begin position="386"/>
        <end position="420"/>
    </location>
</feature>
<accession>A0AAV7FGP3</accession>
<dbReference type="GO" id="GO:0009451">
    <property type="term" value="P:RNA modification"/>
    <property type="evidence" value="ECO:0007669"/>
    <property type="project" value="InterPro"/>
</dbReference>
<dbReference type="EMBL" id="JAINDJ010000002">
    <property type="protein sequence ID" value="KAG9459076.1"/>
    <property type="molecule type" value="Genomic_DNA"/>
</dbReference>
<feature type="domain" description="DYW" evidence="3">
    <location>
        <begin position="601"/>
        <end position="668"/>
    </location>
</feature>
<reference evidence="4 5" key="1">
    <citation type="submission" date="2021-07" db="EMBL/GenBank/DDBJ databases">
        <title>The Aristolochia fimbriata genome: insights into angiosperm evolution, floral development and chemical biosynthesis.</title>
        <authorList>
            <person name="Jiao Y."/>
        </authorList>
    </citation>
    <scope>NUCLEOTIDE SEQUENCE [LARGE SCALE GENOMIC DNA]</scope>
    <source>
        <strain evidence="4">IBCAS-2021</strain>
        <tissue evidence="4">Leaf</tissue>
    </source>
</reference>
<dbReference type="SUPFAM" id="SSF48452">
    <property type="entry name" value="TPR-like"/>
    <property type="match status" value="1"/>
</dbReference>
<feature type="repeat" description="PPR" evidence="2">
    <location>
        <begin position="285"/>
        <end position="319"/>
    </location>
</feature>
<dbReference type="InterPro" id="IPR046960">
    <property type="entry name" value="PPR_At4g14850-like_plant"/>
</dbReference>
<evidence type="ECO:0000259" key="3">
    <source>
        <dbReference type="Pfam" id="PF14432"/>
    </source>
</evidence>
<feature type="repeat" description="PPR" evidence="2">
    <location>
        <begin position="320"/>
        <end position="354"/>
    </location>
</feature>
<dbReference type="PROSITE" id="PS51375">
    <property type="entry name" value="PPR"/>
    <property type="match status" value="5"/>
</dbReference>
<dbReference type="InterPro" id="IPR002885">
    <property type="entry name" value="PPR_rpt"/>
</dbReference>
<evidence type="ECO:0000256" key="1">
    <source>
        <dbReference type="ARBA" id="ARBA00022737"/>
    </source>
</evidence>
<dbReference type="PANTHER" id="PTHR47926:SF366">
    <property type="entry name" value="PENTATRICOPEPTIDE REPEAT SUPERFAMILY PROTEIN"/>
    <property type="match status" value="1"/>
</dbReference>
<dbReference type="Proteomes" id="UP000825729">
    <property type="component" value="Unassembled WGS sequence"/>
</dbReference>
<dbReference type="Gene3D" id="1.25.40.10">
    <property type="entry name" value="Tetratricopeptide repeat domain"/>
    <property type="match status" value="4"/>
</dbReference>